<dbReference type="Proteomes" id="UP001305414">
    <property type="component" value="Unassembled WGS sequence"/>
</dbReference>
<evidence type="ECO:0000313" key="2">
    <source>
        <dbReference type="Proteomes" id="UP001305414"/>
    </source>
</evidence>
<accession>A0AAN7UH55</accession>
<reference evidence="1 2" key="1">
    <citation type="submission" date="2023-10" db="EMBL/GenBank/DDBJ databases">
        <title>Draft genome sequence of Xylaria bambusicola isolate GMP-LS, the root and basal stem rot pathogen of sugarcane in Indonesia.</title>
        <authorList>
            <person name="Selvaraj P."/>
            <person name="Muralishankar V."/>
            <person name="Muruganantham S."/>
            <person name="Sp S."/>
            <person name="Haryani S."/>
            <person name="Lau K.J.X."/>
            <person name="Naqvi N.I."/>
        </authorList>
    </citation>
    <scope>NUCLEOTIDE SEQUENCE [LARGE SCALE GENOMIC DNA]</scope>
    <source>
        <strain evidence="1">GMP-LS</strain>
    </source>
</reference>
<gene>
    <name evidence="1" type="ORF">RRF57_004933</name>
</gene>
<protein>
    <submittedName>
        <fullName evidence="1">Uncharacterized protein</fullName>
    </submittedName>
</protein>
<dbReference type="AlphaFoldDB" id="A0AAN7UH55"/>
<keyword evidence="2" id="KW-1185">Reference proteome</keyword>
<evidence type="ECO:0000313" key="1">
    <source>
        <dbReference type="EMBL" id="KAK5629218.1"/>
    </source>
</evidence>
<comment type="caution">
    <text evidence="1">The sequence shown here is derived from an EMBL/GenBank/DDBJ whole genome shotgun (WGS) entry which is preliminary data.</text>
</comment>
<name>A0AAN7UH55_9PEZI</name>
<proteinExistence type="predicted"/>
<organism evidence="1 2">
    <name type="scientific">Xylaria bambusicola</name>
    <dbReference type="NCBI Taxonomy" id="326684"/>
    <lineage>
        <taxon>Eukaryota</taxon>
        <taxon>Fungi</taxon>
        <taxon>Dikarya</taxon>
        <taxon>Ascomycota</taxon>
        <taxon>Pezizomycotina</taxon>
        <taxon>Sordariomycetes</taxon>
        <taxon>Xylariomycetidae</taxon>
        <taxon>Xylariales</taxon>
        <taxon>Xylariaceae</taxon>
        <taxon>Xylaria</taxon>
    </lineage>
</organism>
<sequence>MRDPDQALKLAYYRLIYRALQLWVAQVRAFSKVALDALLRERLVSRSQTAVSGGQLANGHDIVDDVHQGVPATDLQQCNAEAVERQVANARRFDFRIQAKRRCIKVERFEVEARAYVKALQAVTEVFLANGRGIGEVG</sequence>
<dbReference type="EMBL" id="JAWHQM010000011">
    <property type="protein sequence ID" value="KAK5629218.1"/>
    <property type="molecule type" value="Genomic_DNA"/>
</dbReference>